<reference evidence="3 4" key="1">
    <citation type="submission" date="2015-09" db="EMBL/GenBank/DDBJ databases">
        <title>Draft genome of a European isolate of the apple canker pathogen Neonectria ditissima.</title>
        <authorList>
            <person name="Gomez-Cortecero A."/>
            <person name="Harrison R.J."/>
            <person name="Armitage A.D."/>
        </authorList>
    </citation>
    <scope>NUCLEOTIDE SEQUENCE [LARGE SCALE GENOMIC DNA]</scope>
    <source>
        <strain evidence="3 4">R09/05</strain>
    </source>
</reference>
<gene>
    <name evidence="3" type="ORF">AK830_g78</name>
</gene>
<keyword evidence="2" id="KW-0472">Membrane</keyword>
<accession>A0A0P7BQN0</accession>
<evidence type="ECO:0000313" key="4">
    <source>
        <dbReference type="Proteomes" id="UP000050424"/>
    </source>
</evidence>
<evidence type="ECO:0000256" key="1">
    <source>
        <dbReference type="SAM" id="MobiDB-lite"/>
    </source>
</evidence>
<name>A0A0P7BQN0_9HYPO</name>
<dbReference type="PANTHER" id="PTHR35184">
    <property type="entry name" value="YALI0C10208P"/>
    <property type="match status" value="1"/>
</dbReference>
<keyword evidence="2" id="KW-1133">Transmembrane helix</keyword>
<feature type="region of interest" description="Disordered" evidence="1">
    <location>
        <begin position="323"/>
        <end position="352"/>
    </location>
</feature>
<keyword evidence="4" id="KW-1185">Reference proteome</keyword>
<organism evidence="3 4">
    <name type="scientific">Neonectria ditissima</name>
    <dbReference type="NCBI Taxonomy" id="78410"/>
    <lineage>
        <taxon>Eukaryota</taxon>
        <taxon>Fungi</taxon>
        <taxon>Dikarya</taxon>
        <taxon>Ascomycota</taxon>
        <taxon>Pezizomycotina</taxon>
        <taxon>Sordariomycetes</taxon>
        <taxon>Hypocreomycetidae</taxon>
        <taxon>Hypocreales</taxon>
        <taxon>Nectriaceae</taxon>
        <taxon>Neonectria</taxon>
    </lineage>
</organism>
<feature type="transmembrane region" description="Helical" evidence="2">
    <location>
        <begin position="152"/>
        <end position="177"/>
    </location>
</feature>
<feature type="transmembrane region" description="Helical" evidence="2">
    <location>
        <begin position="78"/>
        <end position="98"/>
    </location>
</feature>
<dbReference type="InterPro" id="IPR021460">
    <property type="entry name" value="DUF3112"/>
</dbReference>
<evidence type="ECO:0008006" key="5">
    <source>
        <dbReference type="Google" id="ProtNLM"/>
    </source>
</evidence>
<protein>
    <recommendedName>
        <fullName evidence="5">G-protein coupled receptors family 1 profile domain-containing protein</fullName>
    </recommendedName>
</protein>
<proteinExistence type="predicted"/>
<feature type="transmembrane region" description="Helical" evidence="2">
    <location>
        <begin position="235"/>
        <end position="253"/>
    </location>
</feature>
<sequence>MASQPGQGQTSQGLNDTSIPSNMLASGPPYHPLFALFGQYPSTSADDPIGAVLLVLFVTAAGFNITIYLHNVYHHHHFFVSFLLFIFCMARVIANALRIAWASRLENAKIIIATQVFISAGVVMLFVINLALTQRLFRAYHPHLGWSKTMTVAFKMLYASITADIAMVVVALVYGFYTRDLSKLSKVRHVQRTGVTYLAVVAFLPLPITALCVFLPRKSDIEKFGHGRMRTKVRLVVFAAMLLSLGAGFRAGIALMGPRLSTDPAWYHHKACFYVFTYGIEIVVVYTFLLFRIDRRFHIPDGSSAPGHYSASVKSTIGNHELSEASTDSQVLGDVEQARPSREGEEQTGLKA</sequence>
<feature type="transmembrane region" description="Helical" evidence="2">
    <location>
        <begin position="273"/>
        <end position="291"/>
    </location>
</feature>
<dbReference type="EMBL" id="LKCW01000001">
    <property type="protein sequence ID" value="KPM46417.1"/>
    <property type="molecule type" value="Genomic_DNA"/>
</dbReference>
<dbReference type="Pfam" id="PF11309">
    <property type="entry name" value="DUF3112"/>
    <property type="match status" value="1"/>
</dbReference>
<evidence type="ECO:0000313" key="3">
    <source>
        <dbReference type="EMBL" id="KPM46417.1"/>
    </source>
</evidence>
<dbReference type="OrthoDB" id="3357002at2759"/>
<keyword evidence="2" id="KW-0812">Transmembrane</keyword>
<feature type="transmembrane region" description="Helical" evidence="2">
    <location>
        <begin position="197"/>
        <end position="215"/>
    </location>
</feature>
<dbReference type="Proteomes" id="UP000050424">
    <property type="component" value="Unassembled WGS sequence"/>
</dbReference>
<feature type="compositionally biased region" description="Basic and acidic residues" evidence="1">
    <location>
        <begin position="336"/>
        <end position="345"/>
    </location>
</feature>
<feature type="transmembrane region" description="Helical" evidence="2">
    <location>
        <begin position="49"/>
        <end position="69"/>
    </location>
</feature>
<dbReference type="PANTHER" id="PTHR35184:SF1">
    <property type="entry name" value="INTEGRAL MEMBRANE PROTEIN"/>
    <property type="match status" value="1"/>
</dbReference>
<dbReference type="STRING" id="78410.A0A0P7BQN0"/>
<dbReference type="AlphaFoldDB" id="A0A0P7BQN0"/>
<feature type="transmembrane region" description="Helical" evidence="2">
    <location>
        <begin position="110"/>
        <end position="132"/>
    </location>
</feature>
<evidence type="ECO:0000256" key="2">
    <source>
        <dbReference type="SAM" id="Phobius"/>
    </source>
</evidence>
<comment type="caution">
    <text evidence="3">The sequence shown here is derived from an EMBL/GenBank/DDBJ whole genome shotgun (WGS) entry which is preliminary data.</text>
</comment>